<feature type="transmembrane region" description="Helical" evidence="6">
    <location>
        <begin position="197"/>
        <end position="219"/>
    </location>
</feature>
<dbReference type="PANTHER" id="PTHR30250">
    <property type="entry name" value="PST FAMILY PREDICTED COLANIC ACID TRANSPORTER"/>
    <property type="match status" value="1"/>
</dbReference>
<feature type="transmembrane region" description="Helical" evidence="6">
    <location>
        <begin position="288"/>
        <end position="305"/>
    </location>
</feature>
<dbReference type="OrthoDB" id="256720at2"/>
<feature type="transmembrane region" description="Helical" evidence="6">
    <location>
        <begin position="420"/>
        <end position="440"/>
    </location>
</feature>
<keyword evidence="2" id="KW-1003">Cell membrane</keyword>
<dbReference type="Pfam" id="PF01943">
    <property type="entry name" value="Polysacc_synt"/>
    <property type="match status" value="1"/>
</dbReference>
<evidence type="ECO:0000313" key="7">
    <source>
        <dbReference type="EMBL" id="EAQ80169.1"/>
    </source>
</evidence>
<feature type="transmembrane region" description="Helical" evidence="6">
    <location>
        <begin position="452"/>
        <end position="480"/>
    </location>
</feature>
<dbReference type="PANTHER" id="PTHR30250:SF11">
    <property type="entry name" value="O-ANTIGEN TRANSPORTER-RELATED"/>
    <property type="match status" value="1"/>
</dbReference>
<evidence type="ECO:0000256" key="1">
    <source>
        <dbReference type="ARBA" id="ARBA00004651"/>
    </source>
</evidence>
<dbReference type="HOGENOM" id="CLU_525488_0_0_0"/>
<evidence type="ECO:0000256" key="5">
    <source>
        <dbReference type="ARBA" id="ARBA00023136"/>
    </source>
</evidence>
<keyword evidence="4 6" id="KW-1133">Transmembrane helix</keyword>
<accession>A3ZTB4</accession>
<feature type="transmembrane region" description="Helical" evidence="6">
    <location>
        <begin position="25"/>
        <end position="45"/>
    </location>
</feature>
<evidence type="ECO:0000313" key="8">
    <source>
        <dbReference type="Proteomes" id="UP000004358"/>
    </source>
</evidence>
<dbReference type="AlphaFoldDB" id="A3ZTB4"/>
<dbReference type="EMBL" id="AANZ01000010">
    <property type="protein sequence ID" value="EAQ80169.1"/>
    <property type="molecule type" value="Genomic_DNA"/>
</dbReference>
<feature type="transmembrane region" description="Helical" evidence="6">
    <location>
        <begin position="393"/>
        <end position="414"/>
    </location>
</feature>
<organism evidence="7 8">
    <name type="scientific">Blastopirellula marina DSM 3645</name>
    <dbReference type="NCBI Taxonomy" id="314230"/>
    <lineage>
        <taxon>Bacteria</taxon>
        <taxon>Pseudomonadati</taxon>
        <taxon>Planctomycetota</taxon>
        <taxon>Planctomycetia</taxon>
        <taxon>Pirellulales</taxon>
        <taxon>Pirellulaceae</taxon>
        <taxon>Blastopirellula</taxon>
    </lineage>
</organism>
<dbReference type="eggNOG" id="COG2244">
    <property type="taxonomic scope" value="Bacteria"/>
</dbReference>
<reference evidence="7 8" key="1">
    <citation type="submission" date="2006-02" db="EMBL/GenBank/DDBJ databases">
        <authorList>
            <person name="Amann R."/>
            <person name="Ferriera S."/>
            <person name="Johnson J."/>
            <person name="Kravitz S."/>
            <person name="Halpern A."/>
            <person name="Remington K."/>
            <person name="Beeson K."/>
            <person name="Tran B."/>
            <person name="Rogers Y.-H."/>
            <person name="Friedman R."/>
            <person name="Venter J.C."/>
        </authorList>
    </citation>
    <scope>NUCLEOTIDE SEQUENCE [LARGE SCALE GENOMIC DNA]</scope>
    <source>
        <strain evidence="7 8">DSM 3645</strain>
    </source>
</reference>
<keyword evidence="5 6" id="KW-0472">Membrane</keyword>
<protein>
    <submittedName>
        <fullName evidence="7">Spore cortex protein-like</fullName>
    </submittedName>
</protein>
<dbReference type="GO" id="GO:0005886">
    <property type="term" value="C:plasma membrane"/>
    <property type="evidence" value="ECO:0007669"/>
    <property type="project" value="UniProtKB-SubCell"/>
</dbReference>
<feature type="transmembrane region" description="Helical" evidence="6">
    <location>
        <begin position="169"/>
        <end position="191"/>
    </location>
</feature>
<feature type="transmembrane region" description="Helical" evidence="6">
    <location>
        <begin position="362"/>
        <end position="386"/>
    </location>
</feature>
<comment type="caution">
    <text evidence="7">The sequence shown here is derived from an EMBL/GenBank/DDBJ whole genome shotgun (WGS) entry which is preliminary data.</text>
</comment>
<proteinExistence type="predicted"/>
<feature type="transmembrane region" description="Helical" evidence="6">
    <location>
        <begin position="65"/>
        <end position="88"/>
    </location>
</feature>
<evidence type="ECO:0000256" key="4">
    <source>
        <dbReference type="ARBA" id="ARBA00022989"/>
    </source>
</evidence>
<feature type="transmembrane region" description="Helical" evidence="6">
    <location>
        <begin position="240"/>
        <end position="260"/>
    </location>
</feature>
<evidence type="ECO:0000256" key="6">
    <source>
        <dbReference type="SAM" id="Phobius"/>
    </source>
</evidence>
<dbReference type="Proteomes" id="UP000004358">
    <property type="component" value="Unassembled WGS sequence"/>
</dbReference>
<sequence length="518" mass="56209">MSAGATSASNSVSNTKKTTISATPLAESLVLLAVLTVVQRLVGFVRGVLFCRWLSPEQLGQWDLLFGFLMLAGPLVVLGVPGTFGRYVEYYNQRQQLRTFLKRTGIVSLVLATIGCISLVIWNREAAQMLFNETTSYNTIVAASITLAAVVGFNYLIELFIGMRQMRVVSVLQFVNSLIFAVVGLGLIQFWEATSMAVILSYGIACAVTFVLGGFFLLSKYRLLPSETEITTNREFWAKLAPFAAWMWVANLLSNLFLVVDRYMIVHFGGFSPEQAASEVANYHSSRVVPWLMASVSGLVIGVLLPHLSADWEAGRRREVGESSNLIVKLGSLVFTGGGVVILLAAPWLFAVVFNGKYDGGLAVLPWTVASCAWSSIGGLTLLYLYCAEKAKLVSLLYAVGLTFNICLNFLLLPRLGLEGAVLATAVSNGITFCVGLSLCKRLGMEVDSSTWMAVMLPMTLGFGLLIAAPIWIVCVWQAWVGHTILSNHEKHQILNGVAMLRKRYASGPSTASPGDAS</sequence>
<gene>
    <name evidence="7" type="ORF">DSM3645_19273</name>
</gene>
<name>A3ZTB4_9BACT</name>
<feature type="transmembrane region" description="Helical" evidence="6">
    <location>
        <begin position="100"/>
        <end position="122"/>
    </location>
</feature>
<comment type="subcellular location">
    <subcellularLocation>
        <location evidence="1">Cell membrane</location>
        <topology evidence="1">Multi-pass membrane protein</topology>
    </subcellularLocation>
</comment>
<feature type="transmembrane region" description="Helical" evidence="6">
    <location>
        <begin position="137"/>
        <end position="157"/>
    </location>
</feature>
<keyword evidence="3 6" id="KW-0812">Transmembrane</keyword>
<evidence type="ECO:0000256" key="3">
    <source>
        <dbReference type="ARBA" id="ARBA00022692"/>
    </source>
</evidence>
<dbReference type="InterPro" id="IPR002797">
    <property type="entry name" value="Polysacc_synth"/>
</dbReference>
<dbReference type="InterPro" id="IPR050833">
    <property type="entry name" value="Poly_Biosynth_Transport"/>
</dbReference>
<evidence type="ECO:0000256" key="2">
    <source>
        <dbReference type="ARBA" id="ARBA00022475"/>
    </source>
</evidence>
<feature type="transmembrane region" description="Helical" evidence="6">
    <location>
        <begin position="326"/>
        <end position="350"/>
    </location>
</feature>
<dbReference type="RefSeq" id="WP_002651752.1">
    <property type="nucleotide sequence ID" value="NZ_CH672376.1"/>
</dbReference>
<dbReference type="STRING" id="314230.DSM3645_19273"/>